<dbReference type="OrthoDB" id="5430573at2759"/>
<evidence type="ECO:0000313" key="2">
    <source>
        <dbReference type="EMBL" id="KAF2010517.1"/>
    </source>
</evidence>
<name>A0A6A5XCI1_9PLEO</name>
<evidence type="ECO:0000256" key="1">
    <source>
        <dbReference type="SAM" id="MobiDB-lite"/>
    </source>
</evidence>
<dbReference type="AlphaFoldDB" id="A0A6A5XCI1"/>
<organism evidence="2 3">
    <name type="scientific">Aaosphaeria arxii CBS 175.79</name>
    <dbReference type="NCBI Taxonomy" id="1450172"/>
    <lineage>
        <taxon>Eukaryota</taxon>
        <taxon>Fungi</taxon>
        <taxon>Dikarya</taxon>
        <taxon>Ascomycota</taxon>
        <taxon>Pezizomycotina</taxon>
        <taxon>Dothideomycetes</taxon>
        <taxon>Pleosporomycetidae</taxon>
        <taxon>Pleosporales</taxon>
        <taxon>Pleosporales incertae sedis</taxon>
        <taxon>Aaosphaeria</taxon>
    </lineage>
</organism>
<keyword evidence="3" id="KW-1185">Reference proteome</keyword>
<feature type="region of interest" description="Disordered" evidence="1">
    <location>
        <begin position="1"/>
        <end position="53"/>
    </location>
</feature>
<feature type="compositionally biased region" description="Acidic residues" evidence="1">
    <location>
        <begin position="41"/>
        <end position="53"/>
    </location>
</feature>
<dbReference type="GeneID" id="54289818"/>
<sequence>MSNQESASERPKSDASMKDAAGRAASEQTVPDAPHTKKDGEDEEMKDSDLSEEDELYYYVIPKMSADMSQEEYLAHKQKAIETEQRKDISAYSTHCVRPNNMDDAAWATEQKRQIFKLKKYATFAYCLTNVDHNDGNAMDAAVSAAENEEESYEITFMDRRPDMSDDAWSQQKQKLLAKKKSEDGEDEETKQRQNYLDQGASNAKSSHTQKALLEEKVQARLTTVPEAVRERQLQMLPILWNWWSEGAAQQDQSQLALLNQHISHVTQDAHLYRVTGTQIESFMKTITGKLRECAAESVPDDTVLGLAAQVISFTNTLRKVGLDCKMMASNDIHNSVMRCLRKSHRQDVVKRRESFENAFLEIAPAQLKVYEKTDTILEFLESGIKKANEPIVKATIEQLKGLNILMGECNGVHGYKRWDHQFPISDLEACCSDEITTSKYLTHLEFKMKILGIPGHERVANMRSVAYEIDPATKSFIRDQLLEVTRAEEPVRILDEAPLLDSGFSGLLHPESIPQSTVAWGKNRADFYINQYGPVHAPIWRIEKMATRAWTERYGQQPPTKLKVTVPGNRYGDERDSKGNPRYGQNHIQGIYGVAFWEDGDLEQQTVEELLNPDGERRLDPAYVLIGWDRKLNGRDIEKCWETRQCLRQRNGKVKADKQISNAAVQSQEKFNDWYEEYTGTDSEIAPITSQDFPPSNLHLPTLHTGIQSPVVGSGEISMLSNAMNRGPSTANHSKEIAAALSLAMAQFCNIADDDIRNKKVNKFMSNTYGKTWAELIAGE</sequence>
<feature type="region of interest" description="Disordered" evidence="1">
    <location>
        <begin position="160"/>
        <end position="210"/>
    </location>
</feature>
<proteinExistence type="predicted"/>
<feature type="compositionally biased region" description="Polar residues" evidence="1">
    <location>
        <begin position="193"/>
        <end position="210"/>
    </location>
</feature>
<feature type="compositionally biased region" description="Basic and acidic residues" evidence="1">
    <location>
        <begin position="7"/>
        <end position="21"/>
    </location>
</feature>
<accession>A0A6A5XCI1</accession>
<gene>
    <name evidence="2" type="ORF">BU24DRAFT_467140</name>
</gene>
<dbReference type="Proteomes" id="UP000799778">
    <property type="component" value="Unassembled WGS sequence"/>
</dbReference>
<evidence type="ECO:0000313" key="3">
    <source>
        <dbReference type="Proteomes" id="UP000799778"/>
    </source>
</evidence>
<protein>
    <submittedName>
        <fullName evidence="2">Uncharacterized protein</fullName>
    </submittedName>
</protein>
<reference evidence="2" key="1">
    <citation type="journal article" date="2020" name="Stud. Mycol.">
        <title>101 Dothideomycetes genomes: a test case for predicting lifestyles and emergence of pathogens.</title>
        <authorList>
            <person name="Haridas S."/>
            <person name="Albert R."/>
            <person name="Binder M."/>
            <person name="Bloem J."/>
            <person name="Labutti K."/>
            <person name="Salamov A."/>
            <person name="Andreopoulos B."/>
            <person name="Baker S."/>
            <person name="Barry K."/>
            <person name="Bills G."/>
            <person name="Bluhm B."/>
            <person name="Cannon C."/>
            <person name="Castanera R."/>
            <person name="Culley D."/>
            <person name="Daum C."/>
            <person name="Ezra D."/>
            <person name="Gonzalez J."/>
            <person name="Henrissat B."/>
            <person name="Kuo A."/>
            <person name="Liang C."/>
            <person name="Lipzen A."/>
            <person name="Lutzoni F."/>
            <person name="Magnuson J."/>
            <person name="Mondo S."/>
            <person name="Nolan M."/>
            <person name="Ohm R."/>
            <person name="Pangilinan J."/>
            <person name="Park H.-J."/>
            <person name="Ramirez L."/>
            <person name="Alfaro M."/>
            <person name="Sun H."/>
            <person name="Tritt A."/>
            <person name="Yoshinaga Y."/>
            <person name="Zwiers L.-H."/>
            <person name="Turgeon B."/>
            <person name="Goodwin S."/>
            <person name="Spatafora J."/>
            <person name="Crous P."/>
            <person name="Grigoriev I."/>
        </authorList>
    </citation>
    <scope>NUCLEOTIDE SEQUENCE</scope>
    <source>
        <strain evidence="2">CBS 175.79</strain>
    </source>
</reference>
<dbReference type="RefSeq" id="XP_033378856.1">
    <property type="nucleotide sequence ID" value="XM_033532421.1"/>
</dbReference>
<dbReference type="EMBL" id="ML978076">
    <property type="protein sequence ID" value="KAF2010517.1"/>
    <property type="molecule type" value="Genomic_DNA"/>
</dbReference>